<dbReference type="SUPFAM" id="SSF54211">
    <property type="entry name" value="Ribosomal protein S5 domain 2-like"/>
    <property type="match status" value="1"/>
</dbReference>
<feature type="domain" description="AAA+ ATPase" evidence="2">
    <location>
        <begin position="211"/>
        <end position="396"/>
    </location>
</feature>
<evidence type="ECO:0000313" key="4">
    <source>
        <dbReference type="Proteomes" id="UP000460287"/>
    </source>
</evidence>
<evidence type="ECO:0000313" key="3">
    <source>
        <dbReference type="EMBL" id="MSR90144.1"/>
    </source>
</evidence>
<comment type="similarity">
    <text evidence="1">Belongs to the Mg-chelatase subunits D/I family. ComM subfamily.</text>
</comment>
<dbReference type="EMBL" id="VULX01000001">
    <property type="protein sequence ID" value="MSR90144.1"/>
    <property type="molecule type" value="Genomic_DNA"/>
</dbReference>
<dbReference type="InterPro" id="IPR025158">
    <property type="entry name" value="Mg_chelat-rel_C"/>
</dbReference>
<accession>A0A7X2MW35</accession>
<dbReference type="InterPro" id="IPR003593">
    <property type="entry name" value="AAA+_ATPase"/>
</dbReference>
<dbReference type="Pfam" id="PF01078">
    <property type="entry name" value="Mg_chelatase"/>
    <property type="match status" value="1"/>
</dbReference>
<name>A0A7X2MW35_9CLOT</name>
<evidence type="ECO:0000259" key="2">
    <source>
        <dbReference type="SMART" id="SM00382"/>
    </source>
</evidence>
<dbReference type="InterPro" id="IPR020568">
    <property type="entry name" value="Ribosomal_Su5_D2-typ_SF"/>
</dbReference>
<comment type="caution">
    <text evidence="3">The sequence shown here is derived from an EMBL/GenBank/DDBJ whole genome shotgun (WGS) entry which is preliminary data.</text>
</comment>
<evidence type="ECO:0000256" key="1">
    <source>
        <dbReference type="ARBA" id="ARBA00006354"/>
    </source>
</evidence>
<dbReference type="PANTHER" id="PTHR32039">
    <property type="entry name" value="MAGNESIUM-CHELATASE SUBUNIT CHLI"/>
    <property type="match status" value="1"/>
</dbReference>
<dbReference type="SMART" id="SM00382">
    <property type="entry name" value="AAA"/>
    <property type="match status" value="1"/>
</dbReference>
<dbReference type="Pfam" id="PF13541">
    <property type="entry name" value="ChlI"/>
    <property type="match status" value="1"/>
</dbReference>
<dbReference type="Proteomes" id="UP000460287">
    <property type="component" value="Unassembled WGS sequence"/>
</dbReference>
<protein>
    <submittedName>
        <fullName evidence="3">YifB family Mg chelatase-like AAA ATPase</fullName>
    </submittedName>
</protein>
<dbReference type="RefSeq" id="WP_154530017.1">
    <property type="nucleotide sequence ID" value="NZ_JAXFSD010000048.1"/>
</dbReference>
<dbReference type="InterPro" id="IPR045006">
    <property type="entry name" value="CHLI-like"/>
</dbReference>
<dbReference type="InterPro" id="IPR027417">
    <property type="entry name" value="P-loop_NTPase"/>
</dbReference>
<dbReference type="Gene3D" id="3.30.230.10">
    <property type="match status" value="1"/>
</dbReference>
<dbReference type="NCBIfam" id="TIGR00368">
    <property type="entry name" value="YifB family Mg chelatase-like AAA ATPase"/>
    <property type="match status" value="1"/>
</dbReference>
<sequence>MSTVIMSSTLRGCEGVKINVEVNISTGLPNFTIVGLASTTVKESKERVRAAIINSGFIFPLGRIVVNLAPADIKKVGSLIDLPIAIGILLESGQIKSDNIEKYIFLGELSLDGTLRKVKGVLPVVINGVNNDINSFIIPQQNCKEGTLVDNADIYPFYTLKQVCEFLINQDMKPAETFGKVINIRKNEVVDYGDVFGQEQAKRALEICAAGNHNLILYGPPGCGKSMLAKRIPTILSDLSEKEYIDVTRIYSSSGLLNSDNPVIYSRPFRSPHHTTTLSRLIGGGSELIPGEVTLAHDGVLFLDELPEFGRERLDALREPLENKNITISRVKGSITYPADFILLAAMNLCPCGKYMNGSESDMCTCTERQRHNYINRISKAVLDRIDMFIFVPNIKFDELKKDNNITSAQMKKKVEGALYMQKSRYKNNNINSNSEMTHKQIINDILKDSSLADFTDTIYSKYNLSTRGIDKILRVARTIADLDQCENVEKKHVIEAVNYRRFIDGEVI</sequence>
<dbReference type="AlphaFoldDB" id="A0A7X2MW35"/>
<dbReference type="GO" id="GO:0005524">
    <property type="term" value="F:ATP binding"/>
    <property type="evidence" value="ECO:0007669"/>
    <property type="project" value="InterPro"/>
</dbReference>
<keyword evidence="4" id="KW-1185">Reference proteome</keyword>
<dbReference type="InterPro" id="IPR004482">
    <property type="entry name" value="Mg_chelat-rel"/>
</dbReference>
<dbReference type="PANTHER" id="PTHR32039:SF7">
    <property type="entry name" value="COMPETENCE PROTEIN COMM"/>
    <property type="match status" value="1"/>
</dbReference>
<dbReference type="Gene3D" id="3.40.50.300">
    <property type="entry name" value="P-loop containing nucleotide triphosphate hydrolases"/>
    <property type="match status" value="1"/>
</dbReference>
<dbReference type="InterPro" id="IPR014721">
    <property type="entry name" value="Ribsml_uS5_D2-typ_fold_subgr"/>
</dbReference>
<proteinExistence type="inferred from homology"/>
<reference evidence="3 4" key="1">
    <citation type="submission" date="2019-08" db="EMBL/GenBank/DDBJ databases">
        <title>In-depth cultivation of the pig gut microbiome towards novel bacterial diversity and tailored functional studies.</title>
        <authorList>
            <person name="Wylensek D."/>
            <person name="Hitch T.C.A."/>
            <person name="Clavel T."/>
        </authorList>
    </citation>
    <scope>NUCLEOTIDE SEQUENCE [LARGE SCALE GENOMIC DNA]</scope>
    <source>
        <strain evidence="3 4">WCA-383-APC-5B</strain>
    </source>
</reference>
<dbReference type="SUPFAM" id="SSF52540">
    <property type="entry name" value="P-loop containing nucleoside triphosphate hydrolases"/>
    <property type="match status" value="1"/>
</dbReference>
<dbReference type="Pfam" id="PF13335">
    <property type="entry name" value="Mg_chelatase_C"/>
    <property type="match status" value="1"/>
</dbReference>
<organism evidence="3 4">
    <name type="scientific">Inconstantimicrobium porci</name>
    <dbReference type="NCBI Taxonomy" id="2652291"/>
    <lineage>
        <taxon>Bacteria</taxon>
        <taxon>Bacillati</taxon>
        <taxon>Bacillota</taxon>
        <taxon>Clostridia</taxon>
        <taxon>Eubacteriales</taxon>
        <taxon>Clostridiaceae</taxon>
        <taxon>Inconstantimicrobium</taxon>
    </lineage>
</organism>
<dbReference type="InterPro" id="IPR000523">
    <property type="entry name" value="Mg_chelatse_chII-like_cat_dom"/>
</dbReference>
<gene>
    <name evidence="3" type="ORF">FYJ33_01620</name>
</gene>